<dbReference type="EMBL" id="JADEWB010000046">
    <property type="protein sequence ID" value="MBE9236405.1"/>
    <property type="molecule type" value="Genomic_DNA"/>
</dbReference>
<gene>
    <name evidence="2" type="ORF">IQ227_05905</name>
    <name evidence="3" type="ORF">IQ227_10290</name>
</gene>
<feature type="non-terminal residue" evidence="2">
    <location>
        <position position="27"/>
    </location>
</feature>
<feature type="domain" description="Transposase putative helix-turn-helix" evidence="1">
    <location>
        <begin position="1"/>
        <end position="27"/>
    </location>
</feature>
<comment type="caution">
    <text evidence="2">The sequence shown here is derived from an EMBL/GenBank/DDBJ whole genome shotgun (WGS) entry which is preliminary data.</text>
</comment>
<evidence type="ECO:0000313" key="2">
    <source>
        <dbReference type="EMBL" id="MBE9235583.1"/>
    </source>
</evidence>
<sequence length="27" mass="3063">MLLGFKTQLKVNKQQRLLLAQHAGVAR</sequence>
<reference evidence="2 4" key="1">
    <citation type="submission" date="2020-10" db="EMBL/GenBank/DDBJ databases">
        <authorList>
            <person name="Castelo-Branco R."/>
            <person name="Eusebio N."/>
            <person name="Adriana R."/>
            <person name="Vieira A."/>
            <person name="Brugerolle De Fraissinette N."/>
            <person name="Rezende De Castro R."/>
            <person name="Schneider M.P."/>
            <person name="Vasconcelos V."/>
            <person name="Leao P.N."/>
        </authorList>
    </citation>
    <scope>NUCLEOTIDE SEQUENCE [LARGE SCALE GENOMIC DNA]</scope>
    <source>
        <strain evidence="2 4">LEGE 00250</strain>
    </source>
</reference>
<evidence type="ECO:0000313" key="4">
    <source>
        <dbReference type="Proteomes" id="UP000606776"/>
    </source>
</evidence>
<keyword evidence="4" id="KW-1185">Reference proteome</keyword>
<dbReference type="EMBL" id="JADEWB010000019">
    <property type="protein sequence ID" value="MBE9235583.1"/>
    <property type="molecule type" value="Genomic_DNA"/>
</dbReference>
<dbReference type="InterPro" id="IPR021027">
    <property type="entry name" value="Transposase_put_HTH"/>
</dbReference>
<dbReference type="RefSeq" id="WP_162501946.1">
    <property type="nucleotide sequence ID" value="NZ_JADEWB010000019.1"/>
</dbReference>
<evidence type="ECO:0000313" key="3">
    <source>
        <dbReference type="EMBL" id="MBE9236405.1"/>
    </source>
</evidence>
<dbReference type="Pfam" id="PF12323">
    <property type="entry name" value="HTH_OrfB_IS605"/>
    <property type="match status" value="1"/>
</dbReference>
<evidence type="ECO:0000259" key="1">
    <source>
        <dbReference type="Pfam" id="PF12323"/>
    </source>
</evidence>
<dbReference type="Proteomes" id="UP000606776">
    <property type="component" value="Unassembled WGS sequence"/>
</dbReference>
<name>A0ABR9VAT9_9CYAN</name>
<proteinExistence type="predicted"/>
<organism evidence="2 4">
    <name type="scientific">Sphaerospermopsis aphanizomenoides LEGE 00250</name>
    <dbReference type="NCBI Taxonomy" id="2777972"/>
    <lineage>
        <taxon>Bacteria</taxon>
        <taxon>Bacillati</taxon>
        <taxon>Cyanobacteriota</taxon>
        <taxon>Cyanophyceae</taxon>
        <taxon>Nostocales</taxon>
        <taxon>Aphanizomenonaceae</taxon>
        <taxon>Sphaerospermopsis</taxon>
        <taxon>Sphaerospermopsis aphanizomenoides</taxon>
    </lineage>
</organism>
<accession>A0ABR9VAT9</accession>
<protein>
    <submittedName>
        <fullName evidence="2">Helix-turn-helix domain-containing protein</fullName>
    </submittedName>
</protein>